<comment type="function">
    <text evidence="10">Catalyzes the transfer of an acyl group from acyl-phosphate (acyl-PO(4)) to glycerol-3-phosphate (G3P) to form lysophosphatidic acid (LPA). This enzyme utilizes acyl-phosphate as fatty acyl donor, but not acyl-CoA or acyl-ACP.</text>
</comment>
<evidence type="ECO:0000256" key="9">
    <source>
        <dbReference type="ARBA" id="ARBA00023264"/>
    </source>
</evidence>
<dbReference type="PANTHER" id="PTHR30309">
    <property type="entry name" value="INNER MEMBRANE PROTEIN YGIH"/>
    <property type="match status" value="1"/>
</dbReference>
<evidence type="ECO:0000256" key="10">
    <source>
        <dbReference type="HAMAP-Rule" id="MF_01043"/>
    </source>
</evidence>
<keyword evidence="1 10" id="KW-1003">Cell membrane</keyword>
<dbReference type="SMART" id="SM01207">
    <property type="entry name" value="G3P_acyltransf"/>
    <property type="match status" value="1"/>
</dbReference>
<dbReference type="STRING" id="633813.SAMN04488087_1072"/>
<dbReference type="Pfam" id="PF02660">
    <property type="entry name" value="G3P_acyltransf"/>
    <property type="match status" value="1"/>
</dbReference>
<dbReference type="InterPro" id="IPR003811">
    <property type="entry name" value="G3P_acylTferase_PlsY"/>
</dbReference>
<proteinExistence type="inferred from homology"/>
<dbReference type="OrthoDB" id="9777124at2"/>
<keyword evidence="12" id="KW-1185">Reference proteome</keyword>
<evidence type="ECO:0000313" key="11">
    <source>
        <dbReference type="EMBL" id="SHK43378.1"/>
    </source>
</evidence>
<keyword evidence="4 10" id="KW-0812">Transmembrane</keyword>
<dbReference type="GO" id="GO:0043772">
    <property type="term" value="F:acyl-phosphate glycerol-3-phosphate acyltransferase activity"/>
    <property type="evidence" value="ECO:0007669"/>
    <property type="project" value="UniProtKB-UniRule"/>
</dbReference>
<evidence type="ECO:0000256" key="7">
    <source>
        <dbReference type="ARBA" id="ARBA00023136"/>
    </source>
</evidence>
<sequence>MLSLVVILILSYLVGSIPGSVWVGQLMYGIDVRRYGSGNAGATNVFRVLGWKAGILATVVDLGKGLLAAGVIATLRIDDLPSGFAYWHIETVVRLMAGIAAVLGHMFPVWAGFRGGKGVNTSAGVLLALTPVTTLITAAVFVVVLLISRYVSLASIVAAIAFPSTVAIRKYVFGIESLDASLLVFGVVLAVIVIWAHRSNIRRLLSGTENRVRTFRPARGMLGRGELKPRY</sequence>
<comment type="similarity">
    <text evidence="10">Belongs to the PlsY family.</text>
</comment>
<comment type="pathway">
    <text evidence="10">Lipid metabolism; phospholipid metabolism.</text>
</comment>
<dbReference type="GO" id="GO:0005886">
    <property type="term" value="C:plasma membrane"/>
    <property type="evidence" value="ECO:0007669"/>
    <property type="project" value="UniProtKB-SubCell"/>
</dbReference>
<evidence type="ECO:0000256" key="8">
    <source>
        <dbReference type="ARBA" id="ARBA00023209"/>
    </source>
</evidence>
<dbReference type="GO" id="GO:0008654">
    <property type="term" value="P:phospholipid biosynthetic process"/>
    <property type="evidence" value="ECO:0007669"/>
    <property type="project" value="UniProtKB-UniRule"/>
</dbReference>
<organism evidence="11 12">
    <name type="scientific">Rhodothermus profundi</name>
    <dbReference type="NCBI Taxonomy" id="633813"/>
    <lineage>
        <taxon>Bacteria</taxon>
        <taxon>Pseudomonadati</taxon>
        <taxon>Rhodothermota</taxon>
        <taxon>Rhodothermia</taxon>
        <taxon>Rhodothermales</taxon>
        <taxon>Rhodothermaceae</taxon>
        <taxon>Rhodothermus</taxon>
    </lineage>
</organism>
<accession>A0A1M6SFW3</accession>
<dbReference type="Proteomes" id="UP000185812">
    <property type="component" value="Unassembled WGS sequence"/>
</dbReference>
<gene>
    <name evidence="10" type="primary">plsY</name>
    <name evidence="11" type="ORF">SAMN04488087_1072</name>
</gene>
<name>A0A1M6SFW3_9BACT</name>
<evidence type="ECO:0000256" key="4">
    <source>
        <dbReference type="ARBA" id="ARBA00022692"/>
    </source>
</evidence>
<evidence type="ECO:0000256" key="2">
    <source>
        <dbReference type="ARBA" id="ARBA00022516"/>
    </source>
</evidence>
<feature type="transmembrane region" description="Helical" evidence="10">
    <location>
        <begin position="178"/>
        <end position="196"/>
    </location>
</feature>
<comment type="subcellular location">
    <subcellularLocation>
        <location evidence="10">Cell membrane</location>
        <topology evidence="10">Multi-pass membrane protein</topology>
    </subcellularLocation>
</comment>
<dbReference type="EC" id="2.3.1.275" evidence="10"/>
<evidence type="ECO:0000256" key="6">
    <source>
        <dbReference type="ARBA" id="ARBA00023098"/>
    </source>
</evidence>
<keyword evidence="3 10" id="KW-0808">Transferase</keyword>
<keyword evidence="5 10" id="KW-1133">Transmembrane helix</keyword>
<dbReference type="UniPathway" id="UPA00085"/>
<dbReference type="PANTHER" id="PTHR30309:SF0">
    <property type="entry name" value="GLYCEROL-3-PHOSPHATE ACYLTRANSFERASE-RELATED"/>
    <property type="match status" value="1"/>
</dbReference>
<dbReference type="EMBL" id="FRAU01000003">
    <property type="protein sequence ID" value="SHK43378.1"/>
    <property type="molecule type" value="Genomic_DNA"/>
</dbReference>
<keyword evidence="6 10" id="KW-0443">Lipid metabolism</keyword>
<evidence type="ECO:0000256" key="3">
    <source>
        <dbReference type="ARBA" id="ARBA00022679"/>
    </source>
</evidence>
<feature type="transmembrane region" description="Helical" evidence="10">
    <location>
        <begin position="125"/>
        <end position="146"/>
    </location>
</feature>
<keyword evidence="9 10" id="KW-1208">Phospholipid metabolism</keyword>
<keyword evidence="2 10" id="KW-0444">Lipid biosynthesis</keyword>
<evidence type="ECO:0000313" key="12">
    <source>
        <dbReference type="Proteomes" id="UP000185812"/>
    </source>
</evidence>
<feature type="transmembrane region" description="Helical" evidence="10">
    <location>
        <begin position="95"/>
        <end position="113"/>
    </location>
</feature>
<protein>
    <recommendedName>
        <fullName evidence="10">Glycerol-3-phosphate acyltransferase</fullName>
    </recommendedName>
    <alternativeName>
        <fullName evidence="10">Acyl-PO4 G3P acyltransferase</fullName>
    </alternativeName>
    <alternativeName>
        <fullName evidence="10">Acyl-phosphate--glycerol-3-phosphate acyltransferase</fullName>
    </alternativeName>
    <alternativeName>
        <fullName evidence="10">G3P acyltransferase</fullName>
        <shortName evidence="10">GPAT</shortName>
        <ecNumber evidence="10">2.3.1.275</ecNumber>
    </alternativeName>
    <alternativeName>
        <fullName evidence="10">Lysophosphatidic acid synthase</fullName>
        <shortName evidence="10">LPA synthase</shortName>
    </alternativeName>
</protein>
<dbReference type="HAMAP" id="MF_01043">
    <property type="entry name" value="PlsY"/>
    <property type="match status" value="1"/>
</dbReference>
<evidence type="ECO:0000256" key="1">
    <source>
        <dbReference type="ARBA" id="ARBA00022475"/>
    </source>
</evidence>
<feature type="transmembrane region" description="Helical" evidence="10">
    <location>
        <begin position="53"/>
        <end position="75"/>
    </location>
</feature>
<comment type="catalytic activity">
    <reaction evidence="10">
        <text>an acyl phosphate + sn-glycerol 3-phosphate = a 1-acyl-sn-glycero-3-phosphate + phosphate</text>
        <dbReference type="Rhea" id="RHEA:34075"/>
        <dbReference type="ChEBI" id="CHEBI:43474"/>
        <dbReference type="ChEBI" id="CHEBI:57597"/>
        <dbReference type="ChEBI" id="CHEBI:57970"/>
        <dbReference type="ChEBI" id="CHEBI:59918"/>
        <dbReference type="EC" id="2.3.1.275"/>
    </reaction>
</comment>
<reference evidence="12" key="1">
    <citation type="submission" date="2016-11" db="EMBL/GenBank/DDBJ databases">
        <authorList>
            <person name="Varghese N."/>
            <person name="Submissions S."/>
        </authorList>
    </citation>
    <scope>NUCLEOTIDE SEQUENCE [LARGE SCALE GENOMIC DNA]</scope>
    <source>
        <strain evidence="12">DSM 22212</strain>
    </source>
</reference>
<keyword evidence="11" id="KW-0012">Acyltransferase</keyword>
<dbReference type="RefSeq" id="WP_072714946.1">
    <property type="nucleotide sequence ID" value="NZ_FRAU01000003.1"/>
</dbReference>
<dbReference type="AlphaFoldDB" id="A0A1M6SFW3"/>
<comment type="subunit">
    <text evidence="10">Probably interacts with PlsX.</text>
</comment>
<keyword evidence="7 10" id="KW-0472">Membrane</keyword>
<evidence type="ECO:0000256" key="5">
    <source>
        <dbReference type="ARBA" id="ARBA00022989"/>
    </source>
</evidence>
<dbReference type="NCBIfam" id="TIGR00023">
    <property type="entry name" value="glycerol-3-phosphate 1-O-acyltransferase PlsY"/>
    <property type="match status" value="1"/>
</dbReference>
<keyword evidence="8 10" id="KW-0594">Phospholipid biosynthesis</keyword>
<feature type="transmembrane region" description="Helical" evidence="10">
    <location>
        <begin position="153"/>
        <end position="172"/>
    </location>
</feature>